<evidence type="ECO:0000256" key="1">
    <source>
        <dbReference type="SAM" id="MobiDB-lite"/>
    </source>
</evidence>
<feature type="compositionally biased region" description="Basic and acidic residues" evidence="1">
    <location>
        <begin position="167"/>
        <end position="179"/>
    </location>
</feature>
<reference evidence="2 3" key="1">
    <citation type="submission" date="2016-03" db="EMBL/GenBank/DDBJ databases">
        <title>Trachymyrmex septentrionalis WGS genome.</title>
        <authorList>
            <person name="Nygaard S."/>
            <person name="Hu H."/>
            <person name="Boomsma J."/>
            <person name="Zhang G."/>
        </authorList>
    </citation>
    <scope>NUCLEOTIDE SEQUENCE [LARGE SCALE GENOMIC DNA]</scope>
    <source>
        <strain evidence="2">Tsep2-gDNA-1</strain>
        <tissue evidence="2">Whole body</tissue>
    </source>
</reference>
<sequence length="255" mass="27427">MRPYGRLISHEGYPWIMSFKYLGKSNRDFAHIKQRDPSSSITEEGKHTLKGDYRKRIPGGERESAIERRVEARPWRRAGLGKAENNDDGVDDDGDGIGGREGGREGERDEGEKRRAAARNAARERAGRRERKRGGGGGERGATSSSSNGGGGGGGGGGFRPGQVTGRENRAVRSVDRTKLPPMPRGGGGGDCDGGSITPCRALTMANESERTLPLLILLPLLTLDAISRRAGERGRGAWSQRDLMSPMSACRTDA</sequence>
<feature type="compositionally biased region" description="Gly residues" evidence="1">
    <location>
        <begin position="148"/>
        <end position="160"/>
    </location>
</feature>
<dbReference type="EMBL" id="KQ981940">
    <property type="protein sequence ID" value="KYN32696.1"/>
    <property type="molecule type" value="Genomic_DNA"/>
</dbReference>
<dbReference type="Proteomes" id="UP000078541">
    <property type="component" value="Unassembled WGS sequence"/>
</dbReference>
<name>A0A195EX20_9HYME</name>
<proteinExistence type="predicted"/>
<dbReference type="AlphaFoldDB" id="A0A195EX20"/>
<protein>
    <submittedName>
        <fullName evidence="2">Uncharacterized protein</fullName>
    </submittedName>
</protein>
<evidence type="ECO:0000313" key="2">
    <source>
        <dbReference type="EMBL" id="KYN32696.1"/>
    </source>
</evidence>
<feature type="compositionally biased region" description="Acidic residues" evidence="1">
    <location>
        <begin position="86"/>
        <end position="95"/>
    </location>
</feature>
<organism evidence="2 3">
    <name type="scientific">Trachymyrmex septentrionalis</name>
    <dbReference type="NCBI Taxonomy" id="34720"/>
    <lineage>
        <taxon>Eukaryota</taxon>
        <taxon>Metazoa</taxon>
        <taxon>Ecdysozoa</taxon>
        <taxon>Arthropoda</taxon>
        <taxon>Hexapoda</taxon>
        <taxon>Insecta</taxon>
        <taxon>Pterygota</taxon>
        <taxon>Neoptera</taxon>
        <taxon>Endopterygota</taxon>
        <taxon>Hymenoptera</taxon>
        <taxon>Apocrita</taxon>
        <taxon>Aculeata</taxon>
        <taxon>Formicoidea</taxon>
        <taxon>Formicidae</taxon>
        <taxon>Myrmicinae</taxon>
        <taxon>Trachymyrmex</taxon>
    </lineage>
</organism>
<evidence type="ECO:0000313" key="3">
    <source>
        <dbReference type="Proteomes" id="UP000078541"/>
    </source>
</evidence>
<keyword evidence="3" id="KW-1185">Reference proteome</keyword>
<gene>
    <name evidence="2" type="ORF">ALC56_12975</name>
</gene>
<feature type="region of interest" description="Disordered" evidence="1">
    <location>
        <begin position="34"/>
        <end position="193"/>
    </location>
</feature>
<feature type="compositionally biased region" description="Basic and acidic residues" evidence="1">
    <location>
        <begin position="101"/>
        <end position="127"/>
    </location>
</feature>
<feature type="compositionally biased region" description="Basic and acidic residues" evidence="1">
    <location>
        <begin position="43"/>
        <end position="74"/>
    </location>
</feature>
<accession>A0A195EX20</accession>